<reference evidence="2" key="2">
    <citation type="submission" date="2022-12" db="EMBL/GenBank/DDBJ databases">
        <authorList>
            <person name="Sun Q."/>
            <person name="Kim S."/>
        </authorList>
    </citation>
    <scope>NUCLEOTIDE SEQUENCE</scope>
    <source>
        <strain evidence="2">KCTC 12343</strain>
    </source>
</reference>
<dbReference type="EMBL" id="BMWV01000004">
    <property type="protein sequence ID" value="GGY38092.1"/>
    <property type="molecule type" value="Genomic_DNA"/>
</dbReference>
<dbReference type="Pfam" id="PF09346">
    <property type="entry name" value="SMI1_KNR4"/>
    <property type="match status" value="1"/>
</dbReference>
<gene>
    <name evidence="2" type="ORF">GCM10007387_20070</name>
</gene>
<proteinExistence type="predicted"/>
<evidence type="ECO:0000313" key="2">
    <source>
        <dbReference type="EMBL" id="GGY38092.1"/>
    </source>
</evidence>
<evidence type="ECO:0000259" key="1">
    <source>
        <dbReference type="Pfam" id="PF09346"/>
    </source>
</evidence>
<dbReference type="InterPro" id="IPR037883">
    <property type="entry name" value="Knr4/Smi1-like_sf"/>
</dbReference>
<evidence type="ECO:0000313" key="3">
    <source>
        <dbReference type="Proteomes" id="UP000628442"/>
    </source>
</evidence>
<accession>A0AA87XRD2</accession>
<organism evidence="2 3">
    <name type="scientific">Pseudoduganella albidiflava</name>
    <dbReference type="NCBI Taxonomy" id="321983"/>
    <lineage>
        <taxon>Bacteria</taxon>
        <taxon>Pseudomonadati</taxon>
        <taxon>Pseudomonadota</taxon>
        <taxon>Betaproteobacteria</taxon>
        <taxon>Burkholderiales</taxon>
        <taxon>Oxalobacteraceae</taxon>
        <taxon>Telluria group</taxon>
        <taxon>Pseudoduganella</taxon>
    </lineage>
</organism>
<dbReference type="AlphaFoldDB" id="A0AA87XRD2"/>
<name>A0AA87XRD2_9BURK</name>
<reference evidence="2" key="1">
    <citation type="journal article" date="2014" name="Int. J. Syst. Evol. Microbiol.">
        <title>Complete genome sequence of Corynebacterium casei LMG S-19264T (=DSM 44701T), isolated from a smear-ripened cheese.</title>
        <authorList>
            <consortium name="US DOE Joint Genome Institute (JGI-PGF)"/>
            <person name="Walter F."/>
            <person name="Albersmeier A."/>
            <person name="Kalinowski J."/>
            <person name="Ruckert C."/>
        </authorList>
    </citation>
    <scope>NUCLEOTIDE SEQUENCE</scope>
    <source>
        <strain evidence="2">KCTC 12343</strain>
    </source>
</reference>
<dbReference type="SUPFAM" id="SSF160631">
    <property type="entry name" value="SMI1/KNR4-like"/>
    <property type="match status" value="1"/>
</dbReference>
<comment type="caution">
    <text evidence="2">The sequence shown here is derived from an EMBL/GenBank/DDBJ whole genome shotgun (WGS) entry which is preliminary data.</text>
</comment>
<feature type="domain" description="Knr4/Smi1-like" evidence="1">
    <location>
        <begin position="46"/>
        <end position="166"/>
    </location>
</feature>
<protein>
    <recommendedName>
        <fullName evidence="1">Knr4/Smi1-like domain-containing protein</fullName>
    </recommendedName>
</protein>
<sequence length="219" mass="24015">MRLVLFATYPYMKNLENILYDYLAAIEAAGSLIPKALGPAPDAGWIDAMNALEQITVPDDLKTYFTKINGWDADSDLDLFEPELAWGMFPLSTDRSIEDYVEIADIVGDENPDYWPLGFVPILADGAGSWVLVNCIAASPTYGAVYEMTHCVGINRIAGSLADYFAGLTQVVKAGWKVFDGDSSDITVDGDEYADLQAGVFGHTPYFTTRGSDQVVDWR</sequence>
<dbReference type="InterPro" id="IPR018958">
    <property type="entry name" value="Knr4/Smi1-like_dom"/>
</dbReference>
<dbReference type="Proteomes" id="UP000628442">
    <property type="component" value="Unassembled WGS sequence"/>
</dbReference>